<dbReference type="PANTHER" id="PTHR30055:SF234">
    <property type="entry name" value="HTH-TYPE TRANSCRIPTIONAL REGULATOR BETI"/>
    <property type="match status" value="1"/>
</dbReference>
<evidence type="ECO:0000313" key="8">
    <source>
        <dbReference type="Proteomes" id="UP000316639"/>
    </source>
</evidence>
<name>A0A563EGU5_9PSEU</name>
<dbReference type="GO" id="GO:0000976">
    <property type="term" value="F:transcription cis-regulatory region binding"/>
    <property type="evidence" value="ECO:0007669"/>
    <property type="project" value="TreeGrafter"/>
</dbReference>
<keyword evidence="2 4" id="KW-0238">DNA-binding</keyword>
<dbReference type="Gene3D" id="1.10.357.10">
    <property type="entry name" value="Tetracycline Repressor, domain 2"/>
    <property type="match status" value="1"/>
</dbReference>
<dbReference type="PROSITE" id="PS50977">
    <property type="entry name" value="HTH_TETR_2"/>
    <property type="match status" value="1"/>
</dbReference>
<evidence type="ECO:0000259" key="6">
    <source>
        <dbReference type="PROSITE" id="PS50977"/>
    </source>
</evidence>
<keyword evidence="3" id="KW-0804">Transcription</keyword>
<sequence length="202" mass="21867">MKGVSSGYAESGRTRQKQRTRDQLLEAARRLIEGGDTPRVEEAAEAAGISRTTAYRYFASQAELLAAAFPETAMRSLLPAPAPEGVPERVAAVASAFVDKVEQTEHQQRAMLRLSLGDVPHELPLRQGRAIGWFSEALEPLRAELGDAGLHRLAVALRSVCGIETRAWLSDVAGLDADAVRATQLWMVDALLTSPTRCPPLP</sequence>
<accession>A0A563EGU5</accession>
<comment type="caution">
    <text evidence="7">The sequence shown here is derived from an EMBL/GenBank/DDBJ whole genome shotgun (WGS) entry which is preliminary data.</text>
</comment>
<dbReference type="InterPro" id="IPR009057">
    <property type="entry name" value="Homeodomain-like_sf"/>
</dbReference>
<feature type="region of interest" description="Disordered" evidence="5">
    <location>
        <begin position="1"/>
        <end position="21"/>
    </location>
</feature>
<dbReference type="SUPFAM" id="SSF46689">
    <property type="entry name" value="Homeodomain-like"/>
    <property type="match status" value="1"/>
</dbReference>
<dbReference type="InterPro" id="IPR050109">
    <property type="entry name" value="HTH-type_TetR-like_transc_reg"/>
</dbReference>
<dbReference type="OrthoDB" id="3217159at2"/>
<dbReference type="AlphaFoldDB" id="A0A563EGU5"/>
<organism evidence="7 8">
    <name type="scientific">Lentzea tibetensis</name>
    <dbReference type="NCBI Taxonomy" id="2591470"/>
    <lineage>
        <taxon>Bacteria</taxon>
        <taxon>Bacillati</taxon>
        <taxon>Actinomycetota</taxon>
        <taxon>Actinomycetes</taxon>
        <taxon>Pseudonocardiales</taxon>
        <taxon>Pseudonocardiaceae</taxon>
        <taxon>Lentzea</taxon>
    </lineage>
</organism>
<keyword evidence="8" id="KW-1185">Reference proteome</keyword>
<dbReference type="PANTHER" id="PTHR30055">
    <property type="entry name" value="HTH-TYPE TRANSCRIPTIONAL REGULATOR RUTR"/>
    <property type="match status" value="1"/>
</dbReference>
<dbReference type="Pfam" id="PF00440">
    <property type="entry name" value="TetR_N"/>
    <property type="match status" value="1"/>
</dbReference>
<evidence type="ECO:0000313" key="7">
    <source>
        <dbReference type="EMBL" id="TWP45748.1"/>
    </source>
</evidence>
<keyword evidence="1" id="KW-0805">Transcription regulation</keyword>
<evidence type="ECO:0000256" key="4">
    <source>
        <dbReference type="PROSITE-ProRule" id="PRU00335"/>
    </source>
</evidence>
<evidence type="ECO:0000256" key="1">
    <source>
        <dbReference type="ARBA" id="ARBA00023015"/>
    </source>
</evidence>
<reference evidence="7 8" key="1">
    <citation type="submission" date="2019-07" db="EMBL/GenBank/DDBJ databases">
        <title>Lentzea xizangensis sp. nov., isolated from Qinghai-Tibetan Plateau Soils.</title>
        <authorList>
            <person name="Huang J."/>
        </authorList>
    </citation>
    <scope>NUCLEOTIDE SEQUENCE [LARGE SCALE GENOMIC DNA]</scope>
    <source>
        <strain evidence="7 8">FXJ1.1311</strain>
    </source>
</reference>
<evidence type="ECO:0000256" key="3">
    <source>
        <dbReference type="ARBA" id="ARBA00023163"/>
    </source>
</evidence>
<dbReference type="EMBL" id="VOBR01000039">
    <property type="protein sequence ID" value="TWP45748.1"/>
    <property type="molecule type" value="Genomic_DNA"/>
</dbReference>
<protein>
    <submittedName>
        <fullName evidence="7">TetR/AcrR family transcriptional regulator</fullName>
    </submittedName>
</protein>
<dbReference type="InterPro" id="IPR001647">
    <property type="entry name" value="HTH_TetR"/>
</dbReference>
<feature type="DNA-binding region" description="H-T-H motif" evidence="4">
    <location>
        <begin position="39"/>
        <end position="58"/>
    </location>
</feature>
<feature type="domain" description="HTH tetR-type" evidence="6">
    <location>
        <begin position="18"/>
        <end position="76"/>
    </location>
</feature>
<proteinExistence type="predicted"/>
<evidence type="ECO:0000256" key="2">
    <source>
        <dbReference type="ARBA" id="ARBA00023125"/>
    </source>
</evidence>
<dbReference type="GO" id="GO:0003700">
    <property type="term" value="F:DNA-binding transcription factor activity"/>
    <property type="evidence" value="ECO:0007669"/>
    <property type="project" value="TreeGrafter"/>
</dbReference>
<evidence type="ECO:0000256" key="5">
    <source>
        <dbReference type="SAM" id="MobiDB-lite"/>
    </source>
</evidence>
<gene>
    <name evidence="7" type="ORF">FKR81_38630</name>
</gene>
<dbReference type="Proteomes" id="UP000316639">
    <property type="component" value="Unassembled WGS sequence"/>
</dbReference>